<organism evidence="1 2">
    <name type="scientific">Alicyclobacillus sendaiensis PA2</name>
    <dbReference type="NCBI Taxonomy" id="3029425"/>
    <lineage>
        <taxon>Bacteria</taxon>
        <taxon>Bacillati</taxon>
        <taxon>Bacillota</taxon>
        <taxon>Bacilli</taxon>
        <taxon>Bacillales</taxon>
        <taxon>Alicyclobacillaceae</taxon>
        <taxon>Alicyclobacillus</taxon>
    </lineage>
</organism>
<sequence>MFRTLRWARRPAFRPWRLTRALGLSFAAAASALTLLPAPVPRAGTILPGRVPFTLRASEIIAQNAVISILGESMSFSSASIQGMSITYSAGGHTFTIAVNGTSSAGATVIKTSLFSTLKDDIGSLFHVQSPSVATVLADALIQKPIPTLVLTNVNLTIDTSMTSQSIQMPGMSLTVN</sequence>
<name>A0ABT6XZ86_ALISE</name>
<keyword evidence="2" id="KW-1185">Reference proteome</keyword>
<dbReference type="EMBL" id="JASGCB010000014">
    <property type="protein sequence ID" value="MDI9260390.1"/>
    <property type="molecule type" value="Genomic_DNA"/>
</dbReference>
<proteinExistence type="predicted"/>
<comment type="caution">
    <text evidence="1">The sequence shown here is derived from an EMBL/GenBank/DDBJ whole genome shotgun (WGS) entry which is preliminary data.</text>
</comment>
<accession>A0ABT6XZ86</accession>
<evidence type="ECO:0000313" key="2">
    <source>
        <dbReference type="Proteomes" id="UP001529245"/>
    </source>
</evidence>
<gene>
    <name evidence="1" type="ORF">QID03_09320</name>
</gene>
<protein>
    <submittedName>
        <fullName evidence="1">Uncharacterized protein</fullName>
    </submittedName>
</protein>
<dbReference type="Proteomes" id="UP001529245">
    <property type="component" value="Unassembled WGS sequence"/>
</dbReference>
<reference evidence="1 2" key="1">
    <citation type="submission" date="2023-04" db="EMBL/GenBank/DDBJ databases">
        <title>A. sendaiensis sub sp. chiapanensis a novel subspecie with specific adaptation in bacterial cell wall isolated from an active volcano.</title>
        <authorList>
            <person name="Alvarez Gutierrez P.E."/>
            <person name="Ortiz Cortes L.Y."/>
        </authorList>
    </citation>
    <scope>NUCLEOTIDE SEQUENCE [LARGE SCALE GENOMIC DNA]</scope>
    <source>
        <strain evidence="1 2">PA2</strain>
    </source>
</reference>
<dbReference type="RefSeq" id="WP_283203864.1">
    <property type="nucleotide sequence ID" value="NZ_JASGCB010000014.1"/>
</dbReference>
<evidence type="ECO:0000313" key="1">
    <source>
        <dbReference type="EMBL" id="MDI9260390.1"/>
    </source>
</evidence>